<name>B4NCD5_DROWI</name>
<feature type="transmembrane region" description="Helical" evidence="1">
    <location>
        <begin position="12"/>
        <end position="32"/>
    </location>
</feature>
<dbReference type="KEGG" id="dwi:6648744"/>
<keyword evidence="3" id="KW-1185">Reference proteome</keyword>
<dbReference type="Proteomes" id="UP000007798">
    <property type="component" value="Unassembled WGS sequence"/>
</dbReference>
<feature type="transmembrane region" description="Helical" evidence="1">
    <location>
        <begin position="172"/>
        <end position="193"/>
    </location>
</feature>
<sequence>MTVAAGGVPSMSSKLSVCLLHFVLAVISGWALKQSNGRYALAAYGLFFGHAVLCILRHTHPNPGQVQRVVCDHSRRFAPVIFITLMIGELQEIIMRNDRHGSGDWPVAADWPYIVIGLYANLLIVMTLRCLFGHTNQSSLVRLEAASLGLCVVWNIYGLWHLATSEENEYGHWSLGMAIQVLLNHFVLWRLALHFNITQLEVSTVGMCFSVIFALNASQELIDSQTSS</sequence>
<dbReference type="FunCoup" id="B4NCD5">
    <property type="interactions" value="6"/>
</dbReference>
<protein>
    <submittedName>
        <fullName evidence="2">Uncharacterized protein</fullName>
    </submittedName>
</protein>
<proteinExistence type="predicted"/>
<dbReference type="STRING" id="7260.B4NCD5"/>
<reference evidence="2 3" key="1">
    <citation type="journal article" date="2007" name="Nature">
        <title>Evolution of genes and genomes on the Drosophila phylogeny.</title>
        <authorList>
            <consortium name="Drosophila 12 Genomes Consortium"/>
            <person name="Clark A.G."/>
            <person name="Eisen M.B."/>
            <person name="Smith D.R."/>
            <person name="Bergman C.M."/>
            <person name="Oliver B."/>
            <person name="Markow T.A."/>
            <person name="Kaufman T.C."/>
            <person name="Kellis M."/>
            <person name="Gelbart W."/>
            <person name="Iyer V.N."/>
            <person name="Pollard D.A."/>
            <person name="Sackton T.B."/>
            <person name="Larracuente A.M."/>
            <person name="Singh N.D."/>
            <person name="Abad J.P."/>
            <person name="Abt D.N."/>
            <person name="Adryan B."/>
            <person name="Aguade M."/>
            <person name="Akashi H."/>
            <person name="Anderson W.W."/>
            <person name="Aquadro C.F."/>
            <person name="Ardell D.H."/>
            <person name="Arguello R."/>
            <person name="Artieri C.G."/>
            <person name="Barbash D.A."/>
            <person name="Barker D."/>
            <person name="Barsanti P."/>
            <person name="Batterham P."/>
            <person name="Batzoglou S."/>
            <person name="Begun D."/>
            <person name="Bhutkar A."/>
            <person name="Blanco E."/>
            <person name="Bosak S.A."/>
            <person name="Bradley R.K."/>
            <person name="Brand A.D."/>
            <person name="Brent M.R."/>
            <person name="Brooks A.N."/>
            <person name="Brown R.H."/>
            <person name="Butlin R.K."/>
            <person name="Caggese C."/>
            <person name="Calvi B.R."/>
            <person name="Bernardo de Carvalho A."/>
            <person name="Caspi A."/>
            <person name="Castrezana S."/>
            <person name="Celniker S.E."/>
            <person name="Chang J.L."/>
            <person name="Chapple C."/>
            <person name="Chatterji S."/>
            <person name="Chinwalla A."/>
            <person name="Civetta A."/>
            <person name="Clifton S.W."/>
            <person name="Comeron J.M."/>
            <person name="Costello J.C."/>
            <person name="Coyne J.A."/>
            <person name="Daub J."/>
            <person name="David R.G."/>
            <person name="Delcher A.L."/>
            <person name="Delehaunty K."/>
            <person name="Do C.B."/>
            <person name="Ebling H."/>
            <person name="Edwards K."/>
            <person name="Eickbush T."/>
            <person name="Evans J.D."/>
            <person name="Filipski A."/>
            <person name="Findeiss S."/>
            <person name="Freyhult E."/>
            <person name="Fulton L."/>
            <person name="Fulton R."/>
            <person name="Garcia A.C."/>
            <person name="Gardiner A."/>
            <person name="Garfield D.A."/>
            <person name="Garvin B.E."/>
            <person name="Gibson G."/>
            <person name="Gilbert D."/>
            <person name="Gnerre S."/>
            <person name="Godfrey J."/>
            <person name="Good R."/>
            <person name="Gotea V."/>
            <person name="Gravely B."/>
            <person name="Greenberg A.J."/>
            <person name="Griffiths-Jones S."/>
            <person name="Gross S."/>
            <person name="Guigo R."/>
            <person name="Gustafson E.A."/>
            <person name="Haerty W."/>
            <person name="Hahn M.W."/>
            <person name="Halligan D.L."/>
            <person name="Halpern A.L."/>
            <person name="Halter G.M."/>
            <person name="Han M.V."/>
            <person name="Heger A."/>
            <person name="Hillier L."/>
            <person name="Hinrichs A.S."/>
            <person name="Holmes I."/>
            <person name="Hoskins R.A."/>
            <person name="Hubisz M.J."/>
            <person name="Hultmark D."/>
            <person name="Huntley M.A."/>
            <person name="Jaffe D.B."/>
            <person name="Jagadeeshan S."/>
            <person name="Jeck W.R."/>
            <person name="Johnson J."/>
            <person name="Jones C.D."/>
            <person name="Jordan W.C."/>
            <person name="Karpen G.H."/>
            <person name="Kataoka E."/>
            <person name="Keightley P.D."/>
            <person name="Kheradpour P."/>
            <person name="Kirkness E.F."/>
            <person name="Koerich L.B."/>
            <person name="Kristiansen K."/>
            <person name="Kudrna D."/>
            <person name="Kulathinal R.J."/>
            <person name="Kumar S."/>
            <person name="Kwok R."/>
            <person name="Lander E."/>
            <person name="Langley C.H."/>
            <person name="Lapoint R."/>
            <person name="Lazzaro B.P."/>
            <person name="Lee S.J."/>
            <person name="Levesque L."/>
            <person name="Li R."/>
            <person name="Lin C.F."/>
            <person name="Lin M.F."/>
            <person name="Lindblad-Toh K."/>
            <person name="Llopart A."/>
            <person name="Long M."/>
            <person name="Low L."/>
            <person name="Lozovsky E."/>
            <person name="Lu J."/>
            <person name="Luo M."/>
            <person name="Machado C.A."/>
            <person name="Makalowski W."/>
            <person name="Marzo M."/>
            <person name="Matsuda M."/>
            <person name="Matzkin L."/>
            <person name="McAllister B."/>
            <person name="McBride C.S."/>
            <person name="McKernan B."/>
            <person name="McKernan K."/>
            <person name="Mendez-Lago M."/>
            <person name="Minx P."/>
            <person name="Mollenhauer M.U."/>
            <person name="Montooth K."/>
            <person name="Mount S.M."/>
            <person name="Mu X."/>
            <person name="Myers E."/>
            <person name="Negre B."/>
            <person name="Newfeld S."/>
            <person name="Nielsen R."/>
            <person name="Noor M.A."/>
            <person name="O'Grady P."/>
            <person name="Pachter L."/>
            <person name="Papaceit M."/>
            <person name="Parisi M.J."/>
            <person name="Parisi M."/>
            <person name="Parts L."/>
            <person name="Pedersen J.S."/>
            <person name="Pesole G."/>
            <person name="Phillippy A.M."/>
            <person name="Ponting C.P."/>
            <person name="Pop M."/>
            <person name="Porcelli D."/>
            <person name="Powell J.R."/>
            <person name="Prohaska S."/>
            <person name="Pruitt K."/>
            <person name="Puig M."/>
            <person name="Quesneville H."/>
            <person name="Ram K.R."/>
            <person name="Rand D."/>
            <person name="Rasmussen M.D."/>
            <person name="Reed L.K."/>
            <person name="Reenan R."/>
            <person name="Reily A."/>
            <person name="Remington K.A."/>
            <person name="Rieger T.T."/>
            <person name="Ritchie M.G."/>
            <person name="Robin C."/>
            <person name="Rogers Y.H."/>
            <person name="Rohde C."/>
            <person name="Rozas J."/>
            <person name="Rubenfield M.J."/>
            <person name="Ruiz A."/>
            <person name="Russo S."/>
            <person name="Salzberg S.L."/>
            <person name="Sanchez-Gracia A."/>
            <person name="Saranga D.J."/>
            <person name="Sato H."/>
            <person name="Schaeffer S.W."/>
            <person name="Schatz M.C."/>
            <person name="Schlenke T."/>
            <person name="Schwartz R."/>
            <person name="Segarra C."/>
            <person name="Singh R.S."/>
            <person name="Sirot L."/>
            <person name="Sirota M."/>
            <person name="Sisneros N.B."/>
            <person name="Smith C.D."/>
            <person name="Smith T.F."/>
            <person name="Spieth J."/>
            <person name="Stage D.E."/>
            <person name="Stark A."/>
            <person name="Stephan W."/>
            <person name="Strausberg R.L."/>
            <person name="Strempel S."/>
            <person name="Sturgill D."/>
            <person name="Sutton G."/>
            <person name="Sutton G.G."/>
            <person name="Tao W."/>
            <person name="Teichmann S."/>
            <person name="Tobari Y.N."/>
            <person name="Tomimura Y."/>
            <person name="Tsolas J.M."/>
            <person name="Valente V.L."/>
            <person name="Venter E."/>
            <person name="Venter J.C."/>
            <person name="Vicario S."/>
            <person name="Vieira F.G."/>
            <person name="Vilella A.J."/>
            <person name="Villasante A."/>
            <person name="Walenz B."/>
            <person name="Wang J."/>
            <person name="Wasserman M."/>
            <person name="Watts T."/>
            <person name="Wilson D."/>
            <person name="Wilson R.K."/>
            <person name="Wing R.A."/>
            <person name="Wolfner M.F."/>
            <person name="Wong A."/>
            <person name="Wong G.K."/>
            <person name="Wu C.I."/>
            <person name="Wu G."/>
            <person name="Yamamoto D."/>
            <person name="Yang H.P."/>
            <person name="Yang S.P."/>
            <person name="Yorke J.A."/>
            <person name="Yoshida K."/>
            <person name="Zdobnov E."/>
            <person name="Zhang P."/>
            <person name="Zhang Y."/>
            <person name="Zimin A.V."/>
            <person name="Baldwin J."/>
            <person name="Abdouelleil A."/>
            <person name="Abdulkadir J."/>
            <person name="Abebe A."/>
            <person name="Abera B."/>
            <person name="Abreu J."/>
            <person name="Acer S.C."/>
            <person name="Aftuck L."/>
            <person name="Alexander A."/>
            <person name="An P."/>
            <person name="Anderson E."/>
            <person name="Anderson S."/>
            <person name="Arachi H."/>
            <person name="Azer M."/>
            <person name="Bachantsang P."/>
            <person name="Barry A."/>
            <person name="Bayul T."/>
            <person name="Berlin A."/>
            <person name="Bessette D."/>
            <person name="Bloom T."/>
            <person name="Blye J."/>
            <person name="Boguslavskiy L."/>
            <person name="Bonnet C."/>
            <person name="Boukhgalter B."/>
            <person name="Bourzgui I."/>
            <person name="Brown A."/>
            <person name="Cahill P."/>
            <person name="Channer S."/>
            <person name="Cheshatsang Y."/>
            <person name="Chuda L."/>
            <person name="Citroen M."/>
            <person name="Collymore A."/>
            <person name="Cooke P."/>
            <person name="Costello M."/>
            <person name="D'Aco K."/>
            <person name="Daza R."/>
            <person name="De Haan G."/>
            <person name="DeGray S."/>
            <person name="DeMaso C."/>
            <person name="Dhargay N."/>
            <person name="Dooley K."/>
            <person name="Dooley E."/>
            <person name="Doricent M."/>
            <person name="Dorje P."/>
            <person name="Dorjee K."/>
            <person name="Dupes A."/>
            <person name="Elong R."/>
            <person name="Falk J."/>
            <person name="Farina A."/>
            <person name="Faro S."/>
            <person name="Ferguson D."/>
            <person name="Fisher S."/>
            <person name="Foley C.D."/>
            <person name="Franke A."/>
            <person name="Friedrich D."/>
            <person name="Gadbois L."/>
            <person name="Gearin G."/>
            <person name="Gearin C.R."/>
            <person name="Giannoukos G."/>
            <person name="Goode T."/>
            <person name="Graham J."/>
            <person name="Grandbois E."/>
            <person name="Grewal S."/>
            <person name="Gyaltsen K."/>
            <person name="Hafez N."/>
            <person name="Hagos B."/>
            <person name="Hall J."/>
            <person name="Henson C."/>
            <person name="Hollinger A."/>
            <person name="Honan T."/>
            <person name="Huard M.D."/>
            <person name="Hughes L."/>
            <person name="Hurhula B."/>
            <person name="Husby M.E."/>
            <person name="Kamat A."/>
            <person name="Kanga B."/>
            <person name="Kashin S."/>
            <person name="Khazanovich D."/>
            <person name="Kisner P."/>
            <person name="Lance K."/>
            <person name="Lara M."/>
            <person name="Lee W."/>
            <person name="Lennon N."/>
            <person name="Letendre F."/>
            <person name="LeVine R."/>
            <person name="Lipovsky A."/>
            <person name="Liu X."/>
            <person name="Liu J."/>
            <person name="Liu S."/>
            <person name="Lokyitsang T."/>
            <person name="Lokyitsang Y."/>
            <person name="Lubonja R."/>
            <person name="Lui A."/>
            <person name="MacDonald P."/>
            <person name="Magnisalis V."/>
            <person name="Maru K."/>
            <person name="Matthews C."/>
            <person name="McCusker W."/>
            <person name="McDonough S."/>
            <person name="Mehta T."/>
            <person name="Meldrim J."/>
            <person name="Meneus L."/>
            <person name="Mihai O."/>
            <person name="Mihalev A."/>
            <person name="Mihova T."/>
            <person name="Mittelman R."/>
            <person name="Mlenga V."/>
            <person name="Montmayeur A."/>
            <person name="Mulrain L."/>
            <person name="Navidi A."/>
            <person name="Naylor J."/>
            <person name="Negash T."/>
            <person name="Nguyen T."/>
            <person name="Nguyen N."/>
            <person name="Nicol R."/>
            <person name="Norbu C."/>
            <person name="Norbu N."/>
            <person name="Novod N."/>
            <person name="O'Neill B."/>
            <person name="Osman S."/>
            <person name="Markiewicz E."/>
            <person name="Oyono O.L."/>
            <person name="Patti C."/>
            <person name="Phunkhang P."/>
            <person name="Pierre F."/>
            <person name="Priest M."/>
            <person name="Raghuraman S."/>
            <person name="Rege F."/>
            <person name="Reyes R."/>
            <person name="Rise C."/>
            <person name="Rogov P."/>
            <person name="Ross K."/>
            <person name="Ryan E."/>
            <person name="Settipalli S."/>
            <person name="Shea T."/>
            <person name="Sherpa N."/>
            <person name="Shi L."/>
            <person name="Shih D."/>
            <person name="Sparrow T."/>
            <person name="Spaulding J."/>
            <person name="Stalker J."/>
            <person name="Stange-Thomann N."/>
            <person name="Stavropoulos S."/>
            <person name="Stone C."/>
            <person name="Strader C."/>
            <person name="Tesfaye S."/>
            <person name="Thomson T."/>
            <person name="Thoulutsang Y."/>
            <person name="Thoulutsang D."/>
            <person name="Topham K."/>
            <person name="Topping I."/>
            <person name="Tsamla T."/>
            <person name="Vassiliev H."/>
            <person name="Vo A."/>
            <person name="Wangchuk T."/>
            <person name="Wangdi T."/>
            <person name="Weiand M."/>
            <person name="Wilkinson J."/>
            <person name="Wilson A."/>
            <person name="Yadav S."/>
            <person name="Young G."/>
            <person name="Yu Q."/>
            <person name="Zembek L."/>
            <person name="Zhong D."/>
            <person name="Zimmer A."/>
            <person name="Zwirko Z."/>
            <person name="Jaffe D.B."/>
            <person name="Alvarez P."/>
            <person name="Brockman W."/>
            <person name="Butler J."/>
            <person name="Chin C."/>
            <person name="Gnerre S."/>
            <person name="Grabherr M."/>
            <person name="Kleber M."/>
            <person name="Mauceli E."/>
            <person name="MacCallum I."/>
        </authorList>
    </citation>
    <scope>NUCLEOTIDE SEQUENCE [LARGE SCALE GENOMIC DNA]</scope>
    <source>
        <strain evidence="3">Tucson 14030-0811.24</strain>
    </source>
</reference>
<feature type="transmembrane region" description="Helical" evidence="1">
    <location>
        <begin position="38"/>
        <end position="56"/>
    </location>
</feature>
<gene>
    <name evidence="2" type="primary">Dwil\GK25103</name>
    <name evidence="2" type="ORF">Dwil_GK25103</name>
</gene>
<feature type="transmembrane region" description="Helical" evidence="1">
    <location>
        <begin position="114"/>
        <end position="132"/>
    </location>
</feature>
<feature type="transmembrane region" description="Helical" evidence="1">
    <location>
        <begin position="77"/>
        <end position="94"/>
    </location>
</feature>
<dbReference type="HOGENOM" id="CLU_1327607_0_0_1"/>
<keyword evidence="1" id="KW-1133">Transmembrane helix</keyword>
<keyword evidence="1" id="KW-0472">Membrane</keyword>
<accession>B4NCD5</accession>
<organism evidence="2 3">
    <name type="scientific">Drosophila willistoni</name>
    <name type="common">Fruit fly</name>
    <dbReference type="NCBI Taxonomy" id="7260"/>
    <lineage>
        <taxon>Eukaryota</taxon>
        <taxon>Metazoa</taxon>
        <taxon>Ecdysozoa</taxon>
        <taxon>Arthropoda</taxon>
        <taxon>Hexapoda</taxon>
        <taxon>Insecta</taxon>
        <taxon>Pterygota</taxon>
        <taxon>Neoptera</taxon>
        <taxon>Endopterygota</taxon>
        <taxon>Diptera</taxon>
        <taxon>Brachycera</taxon>
        <taxon>Muscomorpha</taxon>
        <taxon>Ephydroidea</taxon>
        <taxon>Drosophilidae</taxon>
        <taxon>Drosophila</taxon>
        <taxon>Sophophora</taxon>
    </lineage>
</organism>
<dbReference type="OMA" id="VGMCFSV"/>
<feature type="transmembrane region" description="Helical" evidence="1">
    <location>
        <begin position="139"/>
        <end position="160"/>
    </location>
</feature>
<dbReference type="OrthoDB" id="7882002at2759"/>
<evidence type="ECO:0000313" key="3">
    <source>
        <dbReference type="Proteomes" id="UP000007798"/>
    </source>
</evidence>
<evidence type="ECO:0000313" key="2">
    <source>
        <dbReference type="EMBL" id="EDW82494.1"/>
    </source>
</evidence>
<dbReference type="AlphaFoldDB" id="B4NCD5"/>
<dbReference type="EMBL" id="CH964239">
    <property type="protein sequence ID" value="EDW82494.1"/>
    <property type="molecule type" value="Genomic_DNA"/>
</dbReference>
<dbReference type="InParanoid" id="B4NCD5"/>
<evidence type="ECO:0000256" key="1">
    <source>
        <dbReference type="SAM" id="Phobius"/>
    </source>
</evidence>
<dbReference type="eggNOG" id="ENOG502SCPR">
    <property type="taxonomic scope" value="Eukaryota"/>
</dbReference>
<dbReference type="PhylomeDB" id="B4NCD5"/>
<keyword evidence="1" id="KW-0812">Transmembrane</keyword>